<accession>A0A830HH36</accession>
<keyword evidence="3" id="KW-1185">Reference proteome</keyword>
<evidence type="ECO:0000313" key="2">
    <source>
        <dbReference type="EMBL" id="GHP04629.1"/>
    </source>
</evidence>
<feature type="region of interest" description="Disordered" evidence="1">
    <location>
        <begin position="354"/>
        <end position="438"/>
    </location>
</feature>
<protein>
    <submittedName>
        <fullName evidence="2">Uncharacterized protein</fullName>
    </submittedName>
</protein>
<reference evidence="2" key="1">
    <citation type="submission" date="2020-10" db="EMBL/GenBank/DDBJ databases">
        <title>Unveiling of a novel bifunctional photoreceptor, Dualchrome1, isolated from a cosmopolitan green alga.</title>
        <authorList>
            <person name="Suzuki S."/>
            <person name="Kawachi M."/>
        </authorList>
    </citation>
    <scope>NUCLEOTIDE SEQUENCE</scope>
    <source>
        <strain evidence="2">NIES 2893</strain>
    </source>
</reference>
<evidence type="ECO:0000313" key="3">
    <source>
        <dbReference type="Proteomes" id="UP000660262"/>
    </source>
</evidence>
<evidence type="ECO:0000256" key="1">
    <source>
        <dbReference type="SAM" id="MobiDB-lite"/>
    </source>
</evidence>
<feature type="region of interest" description="Disordered" evidence="1">
    <location>
        <begin position="146"/>
        <end position="198"/>
    </location>
</feature>
<comment type="caution">
    <text evidence="2">The sequence shown here is derived from an EMBL/GenBank/DDBJ whole genome shotgun (WGS) entry which is preliminary data.</text>
</comment>
<feature type="compositionally biased region" description="Basic and acidic residues" evidence="1">
    <location>
        <begin position="411"/>
        <end position="422"/>
    </location>
</feature>
<gene>
    <name evidence="2" type="ORF">PPROV_000338300</name>
</gene>
<dbReference type="AlphaFoldDB" id="A0A830HH36"/>
<feature type="compositionally biased region" description="Polar residues" evidence="1">
    <location>
        <begin position="146"/>
        <end position="165"/>
    </location>
</feature>
<sequence length="438" mass="45273">MGLLPYVVQRNHQGVNSESQNMNITGKSTSPTKSLPPTMNVNQGKGNQPVFGTLTFESLLSSSAVSDIVGKTSLASSRSNLRSREQQAQRTHKIKAVTQKHAKKDASSLPAAEVVGAKTFVVRGSTPKKGNTATTRAEGEHKMLAQTTTATNEKRQGTGQPSSLSDRLAVRGASSSHRARAATPLVTRPPRAPPASAAAASTVIVASMPTPAPLPPPPRSSPVSVVSGDGAAAGKVLPFAMPALDNKAPVKRLQTPHVTRPVSAAAVRKVEEQIRREQSSAASSASRLRSSAATPTSRVATADVPRTKGGSYDLVDRSGLAAATQAAPMVLNLERLEESTLEVLELELESLAMEEMGSSRTEDGDDDKAANAAEGDEETAEAPTTSAADGGDGVEADSARSESTDEVTAPHSEEPSPSEKVRAGLGGADLVSSAADVS</sequence>
<dbReference type="Proteomes" id="UP000660262">
    <property type="component" value="Unassembled WGS sequence"/>
</dbReference>
<proteinExistence type="predicted"/>
<name>A0A830HH36_9CHLO</name>
<feature type="compositionally biased region" description="Low complexity" evidence="1">
    <location>
        <begin position="279"/>
        <end position="298"/>
    </location>
</feature>
<dbReference type="EMBL" id="BNJQ01000008">
    <property type="protein sequence ID" value="GHP04629.1"/>
    <property type="molecule type" value="Genomic_DNA"/>
</dbReference>
<feature type="region of interest" description="Disordered" evidence="1">
    <location>
        <begin position="273"/>
        <end position="313"/>
    </location>
</feature>
<organism evidence="2 3">
    <name type="scientific">Pycnococcus provasolii</name>
    <dbReference type="NCBI Taxonomy" id="41880"/>
    <lineage>
        <taxon>Eukaryota</taxon>
        <taxon>Viridiplantae</taxon>
        <taxon>Chlorophyta</taxon>
        <taxon>Pseudoscourfieldiophyceae</taxon>
        <taxon>Pseudoscourfieldiales</taxon>
        <taxon>Pycnococcaceae</taxon>
        <taxon>Pycnococcus</taxon>
    </lineage>
</organism>